<sequence>MEDDKMNFELIRVETEELQQYKADMQAAFQKGFEDVFGKTDSVILPETDIDQSLNAEGAVAYKAVVDGKMVGGAVVVIAKALSTIILICCLLRTVFRVRESAKRSGLSWRRCTPVRRCGKPVHLTLTDAIFIFM</sequence>
<keyword evidence="1" id="KW-0472">Membrane</keyword>
<dbReference type="AlphaFoldDB" id="K1UM47"/>
<keyword evidence="1" id="KW-1133">Transmembrane helix</keyword>
<protein>
    <submittedName>
        <fullName evidence="2">GCN5-related N-acetyltransferase</fullName>
    </submittedName>
</protein>
<reference evidence="2" key="1">
    <citation type="journal article" date="2013" name="Environ. Microbiol.">
        <title>Microbiota from the distal guts of lean and obese adolescents exhibit partial functional redundancy besides clear differences in community structure.</title>
        <authorList>
            <person name="Ferrer M."/>
            <person name="Ruiz A."/>
            <person name="Lanza F."/>
            <person name="Haange S.B."/>
            <person name="Oberbach A."/>
            <person name="Till H."/>
            <person name="Bargiela R."/>
            <person name="Campoy C."/>
            <person name="Segura M.T."/>
            <person name="Richter M."/>
            <person name="von Bergen M."/>
            <person name="Seifert J."/>
            <person name="Suarez A."/>
        </authorList>
    </citation>
    <scope>NUCLEOTIDE SEQUENCE</scope>
</reference>
<proteinExistence type="predicted"/>
<name>K1UM47_9ZZZZ</name>
<accession>K1UM47</accession>
<comment type="caution">
    <text evidence="2">The sequence shown here is derived from an EMBL/GenBank/DDBJ whole genome shotgun (WGS) entry which is preliminary data.</text>
</comment>
<gene>
    <name evidence="2" type="ORF">LEA_02729</name>
</gene>
<dbReference type="GO" id="GO:0016740">
    <property type="term" value="F:transferase activity"/>
    <property type="evidence" value="ECO:0007669"/>
    <property type="project" value="UniProtKB-KW"/>
</dbReference>
<dbReference type="EMBL" id="AJWY01001847">
    <property type="protein sequence ID" value="EKC79170.1"/>
    <property type="molecule type" value="Genomic_DNA"/>
</dbReference>
<keyword evidence="2" id="KW-0808">Transferase</keyword>
<evidence type="ECO:0000313" key="2">
    <source>
        <dbReference type="EMBL" id="EKC79170.1"/>
    </source>
</evidence>
<organism evidence="2">
    <name type="scientific">human gut metagenome</name>
    <dbReference type="NCBI Taxonomy" id="408170"/>
    <lineage>
        <taxon>unclassified sequences</taxon>
        <taxon>metagenomes</taxon>
        <taxon>organismal metagenomes</taxon>
    </lineage>
</organism>
<keyword evidence="1" id="KW-0812">Transmembrane</keyword>
<feature type="transmembrane region" description="Helical" evidence="1">
    <location>
        <begin position="70"/>
        <end position="96"/>
    </location>
</feature>
<evidence type="ECO:0000256" key="1">
    <source>
        <dbReference type="SAM" id="Phobius"/>
    </source>
</evidence>